<sequence>MRKISCPYCYRRTRAGQLHYQCNGRGSVGRAGCKADTSDPDRVRETGYTQPVRRSYPPLRSWWRSPRQAPCPSCGSLSGIRVCPHCHTPLPVSFGTSNSPLIAMIGAKGTGKSVYLTVLANELRVGLRRRFQSAVRLTGDAQGGFSSPQQWLDNNVKLVYENHALPPQTAAATGGRREPLVFEWRQPRTLYGFLKRIATTYLSFYDTAGEDLSSLRSAQDLAYLDAADALILLLDPFMLPQARDRISVPTQAITEEPTIQILGQVTEALRTSRHIPGSKRIKIPVAVAFAKIDAFFDILDPDDPLLRPPVAAGGVYDETAGRATHEHVRALLDDWGGDDIDSYLQTNYTTFRYFVVSSLGAPPDYANAKVDAGGVRPYRVDEPLVWLLSRFGVVPSRETR</sequence>
<dbReference type="EMBL" id="JACHMN010000003">
    <property type="protein sequence ID" value="MBB5872973.1"/>
    <property type="molecule type" value="Genomic_DNA"/>
</dbReference>
<dbReference type="RefSeq" id="WP_221470557.1">
    <property type="nucleotide sequence ID" value="NZ_JACHMN010000003.1"/>
</dbReference>
<organism evidence="1 2">
    <name type="scientific">Allocatelliglobosispora scoriae</name>
    <dbReference type="NCBI Taxonomy" id="643052"/>
    <lineage>
        <taxon>Bacteria</taxon>
        <taxon>Bacillati</taxon>
        <taxon>Actinomycetota</taxon>
        <taxon>Actinomycetes</taxon>
        <taxon>Micromonosporales</taxon>
        <taxon>Micromonosporaceae</taxon>
        <taxon>Allocatelliglobosispora</taxon>
    </lineage>
</organism>
<evidence type="ECO:0000313" key="2">
    <source>
        <dbReference type="Proteomes" id="UP000587527"/>
    </source>
</evidence>
<gene>
    <name evidence="1" type="ORF">F4553_006407</name>
</gene>
<dbReference type="Proteomes" id="UP000587527">
    <property type="component" value="Unassembled WGS sequence"/>
</dbReference>
<accession>A0A841C1F4</accession>
<name>A0A841C1F4_9ACTN</name>
<protein>
    <submittedName>
        <fullName evidence="1">Uncharacterized protein</fullName>
    </submittedName>
</protein>
<comment type="caution">
    <text evidence="1">The sequence shown here is derived from an EMBL/GenBank/DDBJ whole genome shotgun (WGS) entry which is preliminary data.</text>
</comment>
<keyword evidence="2" id="KW-1185">Reference proteome</keyword>
<reference evidence="1 2" key="1">
    <citation type="submission" date="2020-08" db="EMBL/GenBank/DDBJ databases">
        <title>Sequencing the genomes of 1000 actinobacteria strains.</title>
        <authorList>
            <person name="Klenk H.-P."/>
        </authorList>
    </citation>
    <scope>NUCLEOTIDE SEQUENCE [LARGE SCALE GENOMIC DNA]</scope>
    <source>
        <strain evidence="1 2">DSM 45362</strain>
    </source>
</reference>
<dbReference type="AlphaFoldDB" id="A0A841C1F4"/>
<evidence type="ECO:0000313" key="1">
    <source>
        <dbReference type="EMBL" id="MBB5872973.1"/>
    </source>
</evidence>
<proteinExistence type="predicted"/>